<feature type="transmembrane region" description="Helical" evidence="4">
    <location>
        <begin position="356"/>
        <end position="379"/>
    </location>
</feature>
<keyword evidence="1 4" id="KW-0812">Transmembrane</keyword>
<dbReference type="PANTHER" id="PTHR23521">
    <property type="entry name" value="TRANSPORTER MFS SUPERFAMILY"/>
    <property type="match status" value="1"/>
</dbReference>
<feature type="transmembrane region" description="Helical" evidence="4">
    <location>
        <begin position="292"/>
        <end position="314"/>
    </location>
</feature>
<feature type="transmembrane region" description="Helical" evidence="4">
    <location>
        <begin position="39"/>
        <end position="61"/>
    </location>
</feature>
<protein>
    <submittedName>
        <fullName evidence="5">MFS transporter</fullName>
    </submittedName>
</protein>
<evidence type="ECO:0000313" key="5">
    <source>
        <dbReference type="EMBL" id="MDY0872747.1"/>
    </source>
</evidence>
<feature type="transmembrane region" description="Helical" evidence="4">
    <location>
        <begin position="266"/>
        <end position="286"/>
    </location>
</feature>
<dbReference type="RefSeq" id="WP_320501221.1">
    <property type="nucleotide sequence ID" value="NZ_JAXCLX010000002.1"/>
</dbReference>
<keyword evidence="6" id="KW-1185">Reference proteome</keyword>
<evidence type="ECO:0000256" key="1">
    <source>
        <dbReference type="ARBA" id="ARBA00022692"/>
    </source>
</evidence>
<feature type="transmembrane region" description="Helical" evidence="4">
    <location>
        <begin position="198"/>
        <end position="217"/>
    </location>
</feature>
<evidence type="ECO:0000256" key="3">
    <source>
        <dbReference type="ARBA" id="ARBA00023136"/>
    </source>
</evidence>
<feature type="transmembrane region" description="Helical" evidence="4">
    <location>
        <begin position="326"/>
        <end position="350"/>
    </location>
</feature>
<sequence>MRTSLFLFLPALIAVAGFETALALVSPLISLRLEDGGVSTSMIGIVASAYSVGYLGGTQICRHLILQLGARRTIALLALLAAVSLVAHAVLFDVLFWLLLSALCGFAMAGIYTIAESLLNVLASRGNRGRLYSVYMTASWLTAGASPVAVLAEGSGGVICFIIAGALIALTTLPVLLSRRAELPVPSHGALSIAHFRAVPPVALAICFGSGIINGGLHGLLPSYAVETGLGNGDLSLLLTVAAIAGIAGQFPIGHLSDRVRERLSVAKGIVFSGIALCTGMALFAGGGMITLVMFIGLLTAIMAPIYGVGAALANDRAANERTGGGCTLATTGALLFVNGIGAALGPLGAGFAMEAWGPTGLFLFLALASGAVGLVTAYHRRLERLWVIAH</sequence>
<keyword evidence="2 4" id="KW-1133">Transmembrane helix</keyword>
<keyword evidence="3 4" id="KW-0472">Membrane</keyword>
<proteinExistence type="predicted"/>
<dbReference type="SUPFAM" id="SSF103473">
    <property type="entry name" value="MFS general substrate transporter"/>
    <property type="match status" value="1"/>
</dbReference>
<feature type="transmembrane region" description="Helical" evidence="4">
    <location>
        <begin position="97"/>
        <end position="119"/>
    </location>
</feature>
<gene>
    <name evidence="5" type="ORF">SMD31_12465</name>
</gene>
<organism evidence="5 6">
    <name type="scientific">Dongia rigui</name>
    <dbReference type="NCBI Taxonomy" id="940149"/>
    <lineage>
        <taxon>Bacteria</taxon>
        <taxon>Pseudomonadati</taxon>
        <taxon>Pseudomonadota</taxon>
        <taxon>Alphaproteobacteria</taxon>
        <taxon>Rhodospirillales</taxon>
        <taxon>Dongiaceae</taxon>
        <taxon>Dongia</taxon>
    </lineage>
</organism>
<dbReference type="EMBL" id="JAXCLX010000002">
    <property type="protein sequence ID" value="MDY0872747.1"/>
    <property type="molecule type" value="Genomic_DNA"/>
</dbReference>
<name>A0ABU5DZI5_9PROT</name>
<feature type="transmembrane region" description="Helical" evidence="4">
    <location>
        <begin position="73"/>
        <end position="91"/>
    </location>
</feature>
<feature type="transmembrane region" description="Helical" evidence="4">
    <location>
        <begin position="131"/>
        <end position="150"/>
    </location>
</feature>
<evidence type="ECO:0000256" key="2">
    <source>
        <dbReference type="ARBA" id="ARBA00022989"/>
    </source>
</evidence>
<evidence type="ECO:0000313" key="6">
    <source>
        <dbReference type="Proteomes" id="UP001271769"/>
    </source>
</evidence>
<evidence type="ECO:0000256" key="4">
    <source>
        <dbReference type="SAM" id="Phobius"/>
    </source>
</evidence>
<dbReference type="Proteomes" id="UP001271769">
    <property type="component" value="Unassembled WGS sequence"/>
</dbReference>
<dbReference type="InterPro" id="IPR011701">
    <property type="entry name" value="MFS"/>
</dbReference>
<feature type="transmembrane region" description="Helical" evidence="4">
    <location>
        <begin position="237"/>
        <end position="254"/>
    </location>
</feature>
<reference evidence="5 6" key="1">
    <citation type="journal article" date="2013" name="Antonie Van Leeuwenhoek">
        <title>Dongia rigui sp. nov., isolated from freshwater of a large wetland in Korea.</title>
        <authorList>
            <person name="Baik K.S."/>
            <person name="Hwang Y.M."/>
            <person name="Choi J.S."/>
            <person name="Kwon J."/>
            <person name="Seong C.N."/>
        </authorList>
    </citation>
    <scope>NUCLEOTIDE SEQUENCE [LARGE SCALE GENOMIC DNA]</scope>
    <source>
        <strain evidence="5 6">04SU4-P</strain>
    </source>
</reference>
<dbReference type="Gene3D" id="1.20.1250.20">
    <property type="entry name" value="MFS general substrate transporter like domains"/>
    <property type="match status" value="2"/>
</dbReference>
<dbReference type="PANTHER" id="PTHR23521:SF2">
    <property type="entry name" value="TRANSPORTER MFS SUPERFAMILY"/>
    <property type="match status" value="1"/>
</dbReference>
<dbReference type="Pfam" id="PF07690">
    <property type="entry name" value="MFS_1"/>
    <property type="match status" value="1"/>
</dbReference>
<accession>A0ABU5DZI5</accession>
<dbReference type="InterPro" id="IPR036259">
    <property type="entry name" value="MFS_trans_sf"/>
</dbReference>
<feature type="transmembrane region" description="Helical" evidence="4">
    <location>
        <begin position="156"/>
        <end position="177"/>
    </location>
</feature>
<comment type="caution">
    <text evidence="5">The sequence shown here is derived from an EMBL/GenBank/DDBJ whole genome shotgun (WGS) entry which is preliminary data.</text>
</comment>